<reference evidence="11" key="1">
    <citation type="journal article" date="2023" name="Mol. Phylogenet. Evol.">
        <title>Genome-scale phylogeny and comparative genomics of the fungal order Sordariales.</title>
        <authorList>
            <person name="Hensen N."/>
            <person name="Bonometti L."/>
            <person name="Westerberg I."/>
            <person name="Brannstrom I.O."/>
            <person name="Guillou S."/>
            <person name="Cros-Aarteil S."/>
            <person name="Calhoun S."/>
            <person name="Haridas S."/>
            <person name="Kuo A."/>
            <person name="Mondo S."/>
            <person name="Pangilinan J."/>
            <person name="Riley R."/>
            <person name="LaButti K."/>
            <person name="Andreopoulos B."/>
            <person name="Lipzen A."/>
            <person name="Chen C."/>
            <person name="Yan M."/>
            <person name="Daum C."/>
            <person name="Ng V."/>
            <person name="Clum A."/>
            <person name="Steindorff A."/>
            <person name="Ohm R.A."/>
            <person name="Martin F."/>
            <person name="Silar P."/>
            <person name="Natvig D.O."/>
            <person name="Lalanne C."/>
            <person name="Gautier V."/>
            <person name="Ament-Velasquez S.L."/>
            <person name="Kruys A."/>
            <person name="Hutchinson M.I."/>
            <person name="Powell A.J."/>
            <person name="Barry K."/>
            <person name="Miller A.N."/>
            <person name="Grigoriev I.V."/>
            <person name="Debuchy R."/>
            <person name="Gladieux P."/>
            <person name="Hiltunen Thoren M."/>
            <person name="Johannesson H."/>
        </authorList>
    </citation>
    <scope>NUCLEOTIDE SEQUENCE</scope>
    <source>
        <strain evidence="11">CBS 123565</strain>
    </source>
</reference>
<dbReference type="EMBL" id="MU853403">
    <property type="protein sequence ID" value="KAK4136683.1"/>
    <property type="molecule type" value="Genomic_DNA"/>
</dbReference>
<evidence type="ECO:0000313" key="12">
    <source>
        <dbReference type="Proteomes" id="UP001304895"/>
    </source>
</evidence>
<comment type="caution">
    <text evidence="11">The sequence shown here is derived from an EMBL/GenBank/DDBJ whole genome shotgun (WGS) entry which is preliminary data.</text>
</comment>
<evidence type="ECO:0000256" key="2">
    <source>
        <dbReference type="ARBA" id="ARBA00004304"/>
    </source>
</evidence>
<comment type="subcellular location">
    <subcellularLocation>
        <location evidence="2">Mitochondrion membrane</location>
        <topology evidence="2">Single-pass membrane protein</topology>
    </subcellularLocation>
</comment>
<evidence type="ECO:0000259" key="10">
    <source>
        <dbReference type="Pfam" id="PF09813"/>
    </source>
</evidence>
<evidence type="ECO:0000256" key="4">
    <source>
        <dbReference type="ARBA" id="ARBA00011351"/>
    </source>
</evidence>
<gene>
    <name evidence="11" type="ORF">BT67DRAFT_334140</name>
</gene>
<dbReference type="GO" id="GO:0005743">
    <property type="term" value="C:mitochondrial inner membrane"/>
    <property type="evidence" value="ECO:0007669"/>
    <property type="project" value="UniProtKB-UniRule"/>
</dbReference>
<feature type="domain" description="Cytochrome c oxidase assembly factor 3 mitochondrial coiled-coil" evidence="10">
    <location>
        <begin position="20"/>
        <end position="60"/>
    </location>
</feature>
<keyword evidence="8 9" id="KW-0472">Membrane</keyword>
<name>A0AAN6UPA9_9PEZI</name>
<dbReference type="PANTHER" id="PTHR15642:SF3">
    <property type="entry name" value="CYTOCHROME C OXIDASE ASSEMBLY FACTOR 3 HOMOLOG, MITOCHONDRIAL"/>
    <property type="match status" value="1"/>
</dbReference>
<evidence type="ECO:0000256" key="8">
    <source>
        <dbReference type="ARBA" id="ARBA00023136"/>
    </source>
</evidence>
<feature type="non-terminal residue" evidence="11">
    <location>
        <position position="1"/>
    </location>
</feature>
<reference evidence="11" key="2">
    <citation type="submission" date="2023-05" db="EMBL/GenBank/DDBJ databases">
        <authorList>
            <consortium name="Lawrence Berkeley National Laboratory"/>
            <person name="Steindorff A."/>
            <person name="Hensen N."/>
            <person name="Bonometti L."/>
            <person name="Westerberg I."/>
            <person name="Brannstrom I.O."/>
            <person name="Guillou S."/>
            <person name="Cros-Aarteil S."/>
            <person name="Calhoun S."/>
            <person name="Haridas S."/>
            <person name="Kuo A."/>
            <person name="Mondo S."/>
            <person name="Pangilinan J."/>
            <person name="Riley R."/>
            <person name="Labutti K."/>
            <person name="Andreopoulos B."/>
            <person name="Lipzen A."/>
            <person name="Chen C."/>
            <person name="Yanf M."/>
            <person name="Daum C."/>
            <person name="Ng V."/>
            <person name="Clum A."/>
            <person name="Ohm R."/>
            <person name="Martin F."/>
            <person name="Silar P."/>
            <person name="Natvig D."/>
            <person name="Lalanne C."/>
            <person name="Gautier V."/>
            <person name="Ament-Velasquez S.L."/>
            <person name="Kruys A."/>
            <person name="Hutchinson M.I."/>
            <person name="Powell A.J."/>
            <person name="Barry K."/>
            <person name="Miller A.N."/>
            <person name="Grigoriev I.V."/>
            <person name="Debuchy R."/>
            <person name="Gladieux P."/>
            <person name="Thoren M.H."/>
            <person name="Johannesson H."/>
        </authorList>
    </citation>
    <scope>NUCLEOTIDE SEQUENCE</scope>
    <source>
        <strain evidence="11">CBS 123565</strain>
    </source>
</reference>
<evidence type="ECO:0000313" key="11">
    <source>
        <dbReference type="EMBL" id="KAK4136683.1"/>
    </source>
</evidence>
<dbReference type="Pfam" id="PF09813">
    <property type="entry name" value="Coa3_cc"/>
    <property type="match status" value="1"/>
</dbReference>
<comment type="similarity">
    <text evidence="3 9">Belongs to the COA3 family.</text>
</comment>
<comment type="subunit">
    <text evidence="4 9">Component of 250-400 kDa complexes called cytochrome oxidase assembly intermediates or COA complexes.</text>
</comment>
<feature type="transmembrane region" description="Helical" evidence="9">
    <location>
        <begin position="27"/>
        <end position="48"/>
    </location>
</feature>
<evidence type="ECO:0000256" key="1">
    <source>
        <dbReference type="ARBA" id="ARBA00003064"/>
    </source>
</evidence>
<keyword evidence="12" id="KW-1185">Reference proteome</keyword>
<evidence type="ECO:0000256" key="7">
    <source>
        <dbReference type="ARBA" id="ARBA00023128"/>
    </source>
</evidence>
<comment type="function">
    <text evidence="1 9">Required for assembly of cytochrome c oxidase (complex IV).</text>
</comment>
<protein>
    <recommendedName>
        <fullName evidence="9">Cytochrome c oxidase assembly factor 3</fullName>
    </recommendedName>
</protein>
<evidence type="ECO:0000256" key="6">
    <source>
        <dbReference type="ARBA" id="ARBA00022989"/>
    </source>
</evidence>
<dbReference type="Proteomes" id="UP001304895">
    <property type="component" value="Unassembled WGS sequence"/>
</dbReference>
<evidence type="ECO:0000256" key="5">
    <source>
        <dbReference type="ARBA" id="ARBA00022692"/>
    </source>
</evidence>
<dbReference type="GO" id="GO:0033617">
    <property type="term" value="P:mitochondrial respiratory chain complex IV assembly"/>
    <property type="evidence" value="ECO:0007669"/>
    <property type="project" value="UniProtKB-UniRule"/>
</dbReference>
<keyword evidence="5 9" id="KW-0812">Transmembrane</keyword>
<evidence type="ECO:0000256" key="9">
    <source>
        <dbReference type="RuleBase" id="RU367056"/>
    </source>
</evidence>
<dbReference type="InterPro" id="IPR018628">
    <property type="entry name" value="Coa3_CC"/>
</dbReference>
<dbReference type="AlphaFoldDB" id="A0AAN6UPA9"/>
<accession>A0AAN6UPA9</accession>
<dbReference type="PANTHER" id="PTHR15642">
    <property type="entry name" value="CYTOCHROME C OXIDASE ASSEMBLY FACTOR 3, MITOCHONDRIAL"/>
    <property type="match status" value="1"/>
</dbReference>
<organism evidence="11 12">
    <name type="scientific">Trichocladium antarcticum</name>
    <dbReference type="NCBI Taxonomy" id="1450529"/>
    <lineage>
        <taxon>Eukaryota</taxon>
        <taxon>Fungi</taxon>
        <taxon>Dikarya</taxon>
        <taxon>Ascomycota</taxon>
        <taxon>Pezizomycotina</taxon>
        <taxon>Sordariomycetes</taxon>
        <taxon>Sordariomycetidae</taxon>
        <taxon>Sordariales</taxon>
        <taxon>Chaetomiaceae</taxon>
        <taxon>Trichocladium</taxon>
    </lineage>
</organism>
<keyword evidence="9" id="KW-0999">Mitochondrion inner membrane</keyword>
<keyword evidence="7 9" id="KW-0496">Mitochondrion</keyword>
<proteinExistence type="inferred from homology"/>
<dbReference type="InterPro" id="IPR041752">
    <property type="entry name" value="Coa3"/>
</dbReference>
<keyword evidence="6 9" id="KW-1133">Transmembrane helix</keyword>
<evidence type="ECO:0000256" key="3">
    <source>
        <dbReference type="ARBA" id="ARBA00007035"/>
    </source>
</evidence>
<feature type="non-terminal residue" evidence="11">
    <location>
        <position position="68"/>
    </location>
</feature>
<sequence length="68" mass="7596">GHRTQRSSYYDNKSRHSPALIRARRPYLIKNTAAGLVISGIVIGIYAYTLHVVGQDEFDDVKVPDVPV</sequence>